<dbReference type="InterPro" id="IPR021858">
    <property type="entry name" value="Fun_TF"/>
</dbReference>
<dbReference type="RefSeq" id="XP_021871006.1">
    <property type="nucleotide sequence ID" value="XM_022018952.1"/>
</dbReference>
<dbReference type="Proteomes" id="UP000193218">
    <property type="component" value="Unassembled WGS sequence"/>
</dbReference>
<feature type="compositionally biased region" description="Polar residues" evidence="3">
    <location>
        <begin position="108"/>
        <end position="122"/>
    </location>
</feature>
<dbReference type="InterPro" id="IPR001138">
    <property type="entry name" value="Zn2Cys6_DnaBD"/>
</dbReference>
<dbReference type="PANTHER" id="PTHR37534">
    <property type="entry name" value="TRANSCRIPTIONAL ACTIVATOR PROTEIN UGA3"/>
    <property type="match status" value="1"/>
</dbReference>
<evidence type="ECO:0000256" key="2">
    <source>
        <dbReference type="ARBA" id="ARBA00023242"/>
    </source>
</evidence>
<dbReference type="PANTHER" id="PTHR37534:SF20">
    <property type="entry name" value="PRO1A C6 ZINK-FINGER PROTEIN"/>
    <property type="match status" value="1"/>
</dbReference>
<dbReference type="Pfam" id="PF00172">
    <property type="entry name" value="Zn_clus"/>
    <property type="match status" value="1"/>
</dbReference>
<comment type="caution">
    <text evidence="5">The sequence shown here is derived from an EMBL/GenBank/DDBJ whole genome shotgun (WGS) entry which is preliminary data.</text>
</comment>
<dbReference type="OrthoDB" id="5419315at2759"/>
<dbReference type="CDD" id="cd00067">
    <property type="entry name" value="GAL4"/>
    <property type="match status" value="1"/>
</dbReference>
<dbReference type="GO" id="GO:0008270">
    <property type="term" value="F:zinc ion binding"/>
    <property type="evidence" value="ECO:0007669"/>
    <property type="project" value="InterPro"/>
</dbReference>
<evidence type="ECO:0000313" key="6">
    <source>
        <dbReference type="Proteomes" id="UP000193218"/>
    </source>
</evidence>
<dbReference type="GO" id="GO:0000981">
    <property type="term" value="F:DNA-binding transcription factor activity, RNA polymerase II-specific"/>
    <property type="evidence" value="ECO:0007669"/>
    <property type="project" value="InterPro"/>
</dbReference>
<gene>
    <name evidence="5" type="ORF">BD324DRAFT_675801</name>
</gene>
<name>A0A1Y1UHD1_9TREE</name>
<dbReference type="PROSITE" id="PS50048">
    <property type="entry name" value="ZN2_CY6_FUNGAL_2"/>
    <property type="match status" value="1"/>
</dbReference>
<keyword evidence="2" id="KW-0539">Nucleus</keyword>
<dbReference type="InterPro" id="IPR036864">
    <property type="entry name" value="Zn2-C6_fun-type_DNA-bd_sf"/>
</dbReference>
<dbReference type="Gene3D" id="4.10.240.10">
    <property type="entry name" value="Zn(2)-C6 fungal-type DNA-binding domain"/>
    <property type="match status" value="1"/>
</dbReference>
<dbReference type="PROSITE" id="PS00463">
    <property type="entry name" value="ZN2_CY6_FUNGAL_1"/>
    <property type="match status" value="1"/>
</dbReference>
<dbReference type="SMART" id="SM00066">
    <property type="entry name" value="GAL4"/>
    <property type="match status" value="1"/>
</dbReference>
<dbReference type="AlphaFoldDB" id="A0A1Y1UHD1"/>
<evidence type="ECO:0000256" key="3">
    <source>
        <dbReference type="SAM" id="MobiDB-lite"/>
    </source>
</evidence>
<dbReference type="GeneID" id="33560761"/>
<dbReference type="Pfam" id="PF11951">
    <property type="entry name" value="Fungal_trans_2"/>
    <property type="match status" value="1"/>
</dbReference>
<protein>
    <submittedName>
        <fullName evidence="5">Fungal-specific transcription factor domain-domain-containing protein</fullName>
    </submittedName>
</protein>
<dbReference type="SUPFAM" id="SSF57701">
    <property type="entry name" value="Zn2/Cys6 DNA-binding domain"/>
    <property type="match status" value="1"/>
</dbReference>
<keyword evidence="6" id="KW-1185">Reference proteome</keyword>
<dbReference type="GO" id="GO:0005634">
    <property type="term" value="C:nucleus"/>
    <property type="evidence" value="ECO:0007669"/>
    <property type="project" value="UniProtKB-SubCell"/>
</dbReference>
<feature type="region of interest" description="Disordered" evidence="3">
    <location>
        <begin position="70"/>
        <end position="141"/>
    </location>
</feature>
<evidence type="ECO:0000256" key="1">
    <source>
        <dbReference type="ARBA" id="ARBA00004123"/>
    </source>
</evidence>
<sequence length="688" mass="75710">MAVGASTRRSKTGCITCRIRKKRCDEAKPLCRTCTRLGIECLGYGAKRPKWLSEKSKADQWRRHIAYSPMHRHEAIQVQKTKRAREESTQSPESDGDLSPVETHDRSSWLSAFDGSSESIPPTRSGRPSAHDGPPWKTPAPFEQVAGAELLNDWDTTFARPNGVPNGFRDDPTHGQSVLLPNDDMTVTIHRTSPQSQSADAAIQDMWKILFGPDTPPPPLPASSPIHQAPPPATHSELTFPLTIFRPMPAASVAPLMAASSSEIPDLGYLHHYLNVVLPLQYRFAFKSMAELVTPLAMSNPQVMSSTSSLAALHLSAQRTNTPFTMLTSETDASFNDVDAIVALTSHKDATDRLNFLSSSDLTSEDVIVSALFAISFHLFCGGTSREWVDVLATARRCLASALASSPEVTPSRAAPANGVSSPWQRYRPLIAVMVWMDILGSVTQNKASPILPTYMRLLDRTPMQRHTDARLDMENVMGCDDTTLLALARTIALSEWKEHAEKAGCLSIKELVQRAASIEKLLAERSWRQSHLDETPDSSSSRRDGERTGLIRFISDIFHSATQVLLATVVNGPYPRVAEVSIAVQDTIAALTLLDISYPQADITRALILPITIAGCHCETLAQRDFFRKRYSSLGPDAAAFGNSSQALALMEEVWRQRDLPEIGPRSKVDFRQTMRDLGWTAGILLI</sequence>
<evidence type="ECO:0000313" key="5">
    <source>
        <dbReference type="EMBL" id="ORX36937.1"/>
    </source>
</evidence>
<proteinExistence type="predicted"/>
<evidence type="ECO:0000259" key="4">
    <source>
        <dbReference type="PROSITE" id="PS50048"/>
    </source>
</evidence>
<dbReference type="InParanoid" id="A0A1Y1UHD1"/>
<feature type="region of interest" description="Disordered" evidence="3">
    <location>
        <begin position="214"/>
        <end position="233"/>
    </location>
</feature>
<dbReference type="EMBL" id="NBSH01000007">
    <property type="protein sequence ID" value="ORX36937.1"/>
    <property type="molecule type" value="Genomic_DNA"/>
</dbReference>
<feature type="region of interest" description="Disordered" evidence="3">
    <location>
        <begin position="156"/>
        <end position="180"/>
    </location>
</feature>
<reference evidence="5 6" key="1">
    <citation type="submission" date="2017-03" db="EMBL/GenBank/DDBJ databases">
        <title>Widespread Adenine N6-methylation of Active Genes in Fungi.</title>
        <authorList>
            <consortium name="DOE Joint Genome Institute"/>
            <person name="Mondo S.J."/>
            <person name="Dannebaum R.O."/>
            <person name="Kuo R.C."/>
            <person name="Louie K.B."/>
            <person name="Bewick A.J."/>
            <person name="Labutti K."/>
            <person name="Haridas S."/>
            <person name="Kuo A."/>
            <person name="Salamov A."/>
            <person name="Ahrendt S.R."/>
            <person name="Lau R."/>
            <person name="Bowen B.P."/>
            <person name="Lipzen A."/>
            <person name="Sullivan W."/>
            <person name="Andreopoulos W.B."/>
            <person name="Clum A."/>
            <person name="Lindquist E."/>
            <person name="Daum C."/>
            <person name="Northen T.R."/>
            <person name="Ramamoorthy G."/>
            <person name="Schmitz R.J."/>
            <person name="Gryganskyi A."/>
            <person name="Culley D."/>
            <person name="Magnuson J."/>
            <person name="James T.Y."/>
            <person name="O'Malley M.A."/>
            <person name="Stajich J.E."/>
            <person name="Spatafora J.W."/>
            <person name="Visel A."/>
            <person name="Grigoriev I.V."/>
        </authorList>
    </citation>
    <scope>NUCLEOTIDE SEQUENCE [LARGE SCALE GENOMIC DNA]</scope>
    <source>
        <strain evidence="5 6">NRRL Y-17943</strain>
    </source>
</reference>
<feature type="domain" description="Zn(2)-C6 fungal-type" evidence="4">
    <location>
        <begin position="13"/>
        <end position="41"/>
    </location>
</feature>
<dbReference type="STRING" id="4999.A0A1Y1UHD1"/>
<comment type="subcellular location">
    <subcellularLocation>
        <location evidence="1">Nucleus</location>
    </subcellularLocation>
</comment>
<accession>A0A1Y1UHD1</accession>
<organism evidence="5 6">
    <name type="scientific">Kockovaella imperatae</name>
    <dbReference type="NCBI Taxonomy" id="4999"/>
    <lineage>
        <taxon>Eukaryota</taxon>
        <taxon>Fungi</taxon>
        <taxon>Dikarya</taxon>
        <taxon>Basidiomycota</taxon>
        <taxon>Agaricomycotina</taxon>
        <taxon>Tremellomycetes</taxon>
        <taxon>Tremellales</taxon>
        <taxon>Cuniculitremaceae</taxon>
        <taxon>Kockovaella</taxon>
    </lineage>
</organism>